<dbReference type="EMBL" id="PYGC01000010">
    <property type="protein sequence ID" value="PSK81251.1"/>
    <property type="molecule type" value="Genomic_DNA"/>
</dbReference>
<dbReference type="Proteomes" id="UP000396862">
    <property type="component" value="Unassembled WGS sequence"/>
</dbReference>
<evidence type="ECO:0000313" key="3">
    <source>
        <dbReference type="EMBL" id="PSK81251.1"/>
    </source>
</evidence>
<comment type="caution">
    <text evidence="3">The sequence shown here is derived from an EMBL/GenBank/DDBJ whole genome shotgun (WGS) entry which is preliminary data.</text>
</comment>
<accession>A0A2P8C8F8</accession>
<sequence>MELQVIRYSTSGESALGMLLINGTFACYTLEDRPRDRKQYGQTGIPAGRYRVELYEQGRLHTKYLERYGADFHRGMLHIVGVPGFEGILIHTGNTDDDTDGCLLVGDTSQVNIERDGFIGESRKAYQRIYPMIANVLELGEAVWITYRDSVNGKSETSEADQLVVADQLNFRASPGGNRMGVLFENTGVETIEQRDGWARIHVEGWVSGKYLG</sequence>
<dbReference type="Pfam" id="PF18925">
    <property type="entry name" value="DUF5675"/>
    <property type="match status" value="1"/>
</dbReference>
<organism evidence="3 4">
    <name type="scientific">Prolixibacter denitrificans</name>
    <dbReference type="NCBI Taxonomy" id="1541063"/>
    <lineage>
        <taxon>Bacteria</taxon>
        <taxon>Pseudomonadati</taxon>
        <taxon>Bacteroidota</taxon>
        <taxon>Bacteroidia</taxon>
        <taxon>Marinilabiliales</taxon>
        <taxon>Prolixibacteraceae</taxon>
        <taxon>Prolixibacter</taxon>
    </lineage>
</organism>
<dbReference type="AlphaFoldDB" id="A0A2P8C8F8"/>
<evidence type="ECO:0000313" key="5">
    <source>
        <dbReference type="Proteomes" id="UP000396862"/>
    </source>
</evidence>
<dbReference type="OrthoDB" id="1036575at2"/>
<dbReference type="PROSITE" id="PS51257">
    <property type="entry name" value="PROKAR_LIPOPROTEIN"/>
    <property type="match status" value="1"/>
</dbReference>
<evidence type="ECO:0000313" key="4">
    <source>
        <dbReference type="Proteomes" id="UP000240621"/>
    </source>
</evidence>
<evidence type="ECO:0000313" key="2">
    <source>
        <dbReference type="EMBL" id="GET21665.1"/>
    </source>
</evidence>
<feature type="domain" description="DUF5675" evidence="1">
    <location>
        <begin position="5"/>
        <end position="134"/>
    </location>
</feature>
<keyword evidence="5" id="KW-1185">Reference proteome</keyword>
<dbReference type="Proteomes" id="UP000240621">
    <property type="component" value="Unassembled WGS sequence"/>
</dbReference>
<dbReference type="RefSeq" id="WP_106543245.1">
    <property type="nucleotide sequence ID" value="NZ_BLAU01000001.1"/>
</dbReference>
<protein>
    <submittedName>
        <fullName evidence="3">SH3 domain-containing protein</fullName>
    </submittedName>
</protein>
<name>A0A2P8C8F8_9BACT</name>
<dbReference type="Gene3D" id="2.30.30.40">
    <property type="entry name" value="SH3 Domains"/>
    <property type="match status" value="1"/>
</dbReference>
<proteinExistence type="predicted"/>
<gene>
    <name evidence="3" type="ORF">CLV93_11035</name>
    <name evidence="2" type="ORF">JCM18694_19110</name>
</gene>
<reference evidence="2 5" key="2">
    <citation type="submission" date="2019-10" db="EMBL/GenBank/DDBJ databases">
        <title>Prolixibacter strains distinguished by the presence of nitrate reductase genes were adept at nitrate-dependent anaerobic corrosion of metallic iron and carbon steel.</title>
        <authorList>
            <person name="Iino T."/>
            <person name="Shono N."/>
            <person name="Ito K."/>
            <person name="Nakamura R."/>
            <person name="Sueoka K."/>
            <person name="Harayama S."/>
            <person name="Ohkuma M."/>
        </authorList>
    </citation>
    <scope>NUCLEOTIDE SEQUENCE [LARGE SCALE GENOMIC DNA]</scope>
    <source>
        <strain evidence="2 5">MIC1-1</strain>
    </source>
</reference>
<evidence type="ECO:0000259" key="1">
    <source>
        <dbReference type="Pfam" id="PF18925"/>
    </source>
</evidence>
<dbReference type="EMBL" id="BLAU01000001">
    <property type="protein sequence ID" value="GET21665.1"/>
    <property type="molecule type" value="Genomic_DNA"/>
</dbReference>
<dbReference type="InterPro" id="IPR043732">
    <property type="entry name" value="DUF5675"/>
</dbReference>
<reference evidence="3 4" key="1">
    <citation type="submission" date="2018-03" db="EMBL/GenBank/DDBJ databases">
        <title>Genomic Encyclopedia of Archaeal and Bacterial Type Strains, Phase II (KMG-II): from individual species to whole genera.</title>
        <authorList>
            <person name="Goeker M."/>
        </authorList>
    </citation>
    <scope>NUCLEOTIDE SEQUENCE [LARGE SCALE GENOMIC DNA]</scope>
    <source>
        <strain evidence="3 4">DSM 27267</strain>
    </source>
</reference>